<dbReference type="Proteomes" id="UP000782610">
    <property type="component" value="Unassembled WGS sequence"/>
</dbReference>
<name>A0A933L1L5_9HYPH</name>
<evidence type="ECO:0000256" key="1">
    <source>
        <dbReference type="SAM" id="Phobius"/>
    </source>
</evidence>
<dbReference type="GO" id="GO:0004175">
    <property type="term" value="F:endopeptidase activity"/>
    <property type="evidence" value="ECO:0007669"/>
    <property type="project" value="UniProtKB-ARBA"/>
</dbReference>
<dbReference type="Pfam" id="PF02517">
    <property type="entry name" value="Rce1-like"/>
    <property type="match status" value="1"/>
</dbReference>
<keyword evidence="1" id="KW-1133">Transmembrane helix</keyword>
<feature type="transmembrane region" description="Helical" evidence="1">
    <location>
        <begin position="72"/>
        <end position="93"/>
    </location>
</feature>
<dbReference type="EMBL" id="JACRAF010000033">
    <property type="protein sequence ID" value="MBI4922574.1"/>
    <property type="molecule type" value="Genomic_DNA"/>
</dbReference>
<comment type="caution">
    <text evidence="3">The sequence shown here is derived from an EMBL/GenBank/DDBJ whole genome shotgun (WGS) entry which is preliminary data.</text>
</comment>
<sequence length="216" mass="23886">MLLALTTFVVIPWLRDHLGVAPVMAWFLSGTCLVLLPVLLFGLLMARRELPNPTFAALLSRLRLKPLNRGDWIWTAGGMIMIAACSGLIVGVARLLDPSFRPSPWFLVDPPGLSPSLLASWLPLFVSNILGEELGWRGYLLPRQEAALGRRAWLANGLLWCLFHWSFGWQIMLTLLPTTLLLPWIVQRRQNTTVGIVVHGVFNAAAFLAVVSVSAA</sequence>
<keyword evidence="1" id="KW-0812">Transmembrane</keyword>
<keyword evidence="3" id="KW-0482">Metalloprotease</keyword>
<evidence type="ECO:0000259" key="2">
    <source>
        <dbReference type="Pfam" id="PF02517"/>
    </source>
</evidence>
<keyword evidence="1" id="KW-0472">Membrane</keyword>
<dbReference type="InterPro" id="IPR003675">
    <property type="entry name" value="Rce1/LyrA-like_dom"/>
</dbReference>
<reference evidence="3" key="1">
    <citation type="submission" date="2020-07" db="EMBL/GenBank/DDBJ databases">
        <title>Huge and variable diversity of episymbiotic CPR bacteria and DPANN archaea in groundwater ecosystems.</title>
        <authorList>
            <person name="He C.Y."/>
            <person name="Keren R."/>
            <person name="Whittaker M."/>
            <person name="Farag I.F."/>
            <person name="Doudna J."/>
            <person name="Cate J.H.D."/>
            <person name="Banfield J.F."/>
        </authorList>
    </citation>
    <scope>NUCLEOTIDE SEQUENCE</scope>
    <source>
        <strain evidence="3">NC_groundwater_1586_Pr3_B-0.1um_66_15</strain>
    </source>
</reference>
<dbReference type="GO" id="GO:0080120">
    <property type="term" value="P:CAAX-box protein maturation"/>
    <property type="evidence" value="ECO:0007669"/>
    <property type="project" value="UniProtKB-ARBA"/>
</dbReference>
<feature type="domain" description="CAAX prenyl protease 2/Lysostaphin resistance protein A-like" evidence="2">
    <location>
        <begin position="116"/>
        <end position="204"/>
    </location>
</feature>
<keyword evidence="3" id="KW-0645">Protease</keyword>
<evidence type="ECO:0000313" key="3">
    <source>
        <dbReference type="EMBL" id="MBI4922574.1"/>
    </source>
</evidence>
<feature type="transmembrane region" description="Helical" evidence="1">
    <location>
        <begin position="23"/>
        <end position="46"/>
    </location>
</feature>
<proteinExistence type="predicted"/>
<gene>
    <name evidence="3" type="ORF">HY834_12575</name>
</gene>
<dbReference type="GO" id="GO:0008237">
    <property type="term" value="F:metallopeptidase activity"/>
    <property type="evidence" value="ECO:0007669"/>
    <property type="project" value="UniProtKB-KW"/>
</dbReference>
<protein>
    <submittedName>
        <fullName evidence="3">CPBP family intramembrane metalloprotease</fullName>
    </submittedName>
</protein>
<dbReference type="AlphaFoldDB" id="A0A933L1L5"/>
<keyword evidence="3" id="KW-0378">Hydrolase</keyword>
<feature type="transmembrane region" description="Helical" evidence="1">
    <location>
        <begin position="196"/>
        <end position="215"/>
    </location>
</feature>
<evidence type="ECO:0000313" key="4">
    <source>
        <dbReference type="Proteomes" id="UP000782610"/>
    </source>
</evidence>
<accession>A0A933L1L5</accession>
<organism evidence="3 4">
    <name type="scientific">Devosia nanyangense</name>
    <dbReference type="NCBI Taxonomy" id="1228055"/>
    <lineage>
        <taxon>Bacteria</taxon>
        <taxon>Pseudomonadati</taxon>
        <taxon>Pseudomonadota</taxon>
        <taxon>Alphaproteobacteria</taxon>
        <taxon>Hyphomicrobiales</taxon>
        <taxon>Devosiaceae</taxon>
        <taxon>Devosia</taxon>
    </lineage>
</organism>